<dbReference type="AlphaFoldDB" id="A0A4S3JHQ7"/>
<gene>
    <name evidence="1" type="ORF">EYZ11_005757</name>
</gene>
<dbReference type="VEuPathDB" id="FungiDB:EYZ11_005757"/>
<keyword evidence="2" id="KW-1185">Reference proteome</keyword>
<name>A0A4S3JHQ7_9EURO</name>
<reference evidence="1 2" key="1">
    <citation type="submission" date="2019-03" db="EMBL/GenBank/DDBJ databases">
        <title>The genome sequence of a newly discovered highly antifungal drug resistant Aspergillus species, Aspergillus tanneri NIH 1004.</title>
        <authorList>
            <person name="Mounaud S."/>
            <person name="Singh I."/>
            <person name="Joardar V."/>
            <person name="Pakala S."/>
            <person name="Pakala S."/>
            <person name="Venepally P."/>
            <person name="Hoover J."/>
            <person name="Nierman W."/>
            <person name="Chung J."/>
            <person name="Losada L."/>
        </authorList>
    </citation>
    <scope>NUCLEOTIDE SEQUENCE [LARGE SCALE GENOMIC DNA]</scope>
    <source>
        <strain evidence="1 2">NIH1004</strain>
    </source>
</reference>
<evidence type="ECO:0000313" key="2">
    <source>
        <dbReference type="Proteomes" id="UP000308092"/>
    </source>
</evidence>
<protein>
    <submittedName>
        <fullName evidence="1">Uncharacterized protein</fullName>
    </submittedName>
</protein>
<evidence type="ECO:0000313" key="1">
    <source>
        <dbReference type="EMBL" id="THC94765.1"/>
    </source>
</evidence>
<accession>A0A4S3JHQ7</accession>
<dbReference type="EMBL" id="SOSA01000190">
    <property type="protein sequence ID" value="THC94765.1"/>
    <property type="molecule type" value="Genomic_DNA"/>
</dbReference>
<sequence length="33" mass="3673">MWMSVGFFNALLQSPSGKAIDLPSHELFQGNHI</sequence>
<proteinExistence type="predicted"/>
<dbReference type="Proteomes" id="UP000308092">
    <property type="component" value="Unassembled WGS sequence"/>
</dbReference>
<comment type="caution">
    <text evidence="1">The sequence shown here is derived from an EMBL/GenBank/DDBJ whole genome shotgun (WGS) entry which is preliminary data.</text>
</comment>
<organism evidence="1 2">
    <name type="scientific">Aspergillus tanneri</name>
    <dbReference type="NCBI Taxonomy" id="1220188"/>
    <lineage>
        <taxon>Eukaryota</taxon>
        <taxon>Fungi</taxon>
        <taxon>Dikarya</taxon>
        <taxon>Ascomycota</taxon>
        <taxon>Pezizomycotina</taxon>
        <taxon>Eurotiomycetes</taxon>
        <taxon>Eurotiomycetidae</taxon>
        <taxon>Eurotiales</taxon>
        <taxon>Aspergillaceae</taxon>
        <taxon>Aspergillus</taxon>
        <taxon>Aspergillus subgen. Circumdati</taxon>
    </lineage>
</organism>